<evidence type="ECO:0000313" key="9">
    <source>
        <dbReference type="Proteomes" id="UP000027442"/>
    </source>
</evidence>
<dbReference type="HOGENOM" id="CLU_051681_0_0_10"/>
<dbReference type="InterPro" id="IPR053879">
    <property type="entry name" value="HYDIN_VesB_CFA65-like_Ig"/>
</dbReference>
<keyword evidence="4" id="KW-0969">Cilium</keyword>
<dbReference type="AlphaFoldDB" id="A0A069QG32"/>
<keyword evidence="3" id="KW-0963">Cytoplasm</keyword>
<keyword evidence="5" id="KW-0966">Cell projection</keyword>
<dbReference type="Pfam" id="PF22544">
    <property type="entry name" value="HYDIN_VesB_CFA65-like_Ig"/>
    <property type="match status" value="1"/>
</dbReference>
<evidence type="ECO:0000313" key="8">
    <source>
        <dbReference type="EMBL" id="KDR51828.1"/>
    </source>
</evidence>
<dbReference type="InterPro" id="IPR013783">
    <property type="entry name" value="Ig-like_fold"/>
</dbReference>
<evidence type="ECO:0000259" key="7">
    <source>
        <dbReference type="Pfam" id="PF22544"/>
    </source>
</evidence>
<gene>
    <name evidence="8" type="ORF">HMPREF1991_02108</name>
</gene>
<dbReference type="eggNOG" id="ENOG502Z9VK">
    <property type="taxonomic scope" value="Bacteria"/>
</dbReference>
<dbReference type="PANTHER" id="PTHR37833:SF1">
    <property type="entry name" value="SIGNAL PEPTIDE PROTEIN"/>
    <property type="match status" value="1"/>
</dbReference>
<dbReference type="PATRIC" id="fig|1122985.7.peg.2187"/>
<comment type="subcellular location">
    <subcellularLocation>
        <location evidence="1">Cell projection</location>
        <location evidence="1">Cilium</location>
    </subcellularLocation>
    <subcellularLocation>
        <location evidence="2">Cytoplasm</location>
    </subcellularLocation>
</comment>
<evidence type="ECO:0000256" key="5">
    <source>
        <dbReference type="ARBA" id="ARBA00023273"/>
    </source>
</evidence>
<dbReference type="Pfam" id="PF07610">
    <property type="entry name" value="DUF1573"/>
    <property type="match status" value="1"/>
</dbReference>
<name>A0A069QG32_HOYLO</name>
<evidence type="ECO:0000256" key="3">
    <source>
        <dbReference type="ARBA" id="ARBA00022490"/>
    </source>
</evidence>
<evidence type="ECO:0000256" key="2">
    <source>
        <dbReference type="ARBA" id="ARBA00004496"/>
    </source>
</evidence>
<protein>
    <recommendedName>
        <fullName evidence="7">HYDIN/VesB/CFA65-like Ig-like domain-containing protein</fullName>
    </recommendedName>
</protein>
<dbReference type="Proteomes" id="UP000027442">
    <property type="component" value="Unassembled WGS sequence"/>
</dbReference>
<feature type="signal peptide" evidence="6">
    <location>
        <begin position="1"/>
        <end position="20"/>
    </location>
</feature>
<evidence type="ECO:0000256" key="6">
    <source>
        <dbReference type="SAM" id="SignalP"/>
    </source>
</evidence>
<keyword evidence="9" id="KW-1185">Reference proteome</keyword>
<evidence type="ECO:0000256" key="1">
    <source>
        <dbReference type="ARBA" id="ARBA00004138"/>
    </source>
</evidence>
<dbReference type="RefSeq" id="WP_018967826.1">
    <property type="nucleotide sequence ID" value="NZ_KB899217.1"/>
</dbReference>
<proteinExistence type="predicted"/>
<accession>A0A069QG32</accession>
<organism evidence="8 9">
    <name type="scientific">Hoylesella loescheii DSM 19665 = JCM 12249 = ATCC 15930</name>
    <dbReference type="NCBI Taxonomy" id="1122985"/>
    <lineage>
        <taxon>Bacteria</taxon>
        <taxon>Pseudomonadati</taxon>
        <taxon>Bacteroidota</taxon>
        <taxon>Bacteroidia</taxon>
        <taxon>Bacteroidales</taxon>
        <taxon>Prevotellaceae</taxon>
        <taxon>Hoylesella</taxon>
    </lineage>
</organism>
<feature type="chain" id="PRO_5001668082" description="HYDIN/VesB/CFA65-like Ig-like domain-containing protein" evidence="6">
    <location>
        <begin position="21"/>
        <end position="354"/>
    </location>
</feature>
<sequence length="354" mass="38438">MNNSILAALFLSMGCLSASAQRMEAVHKAIDCGQVLYRTPVTAVFEVKNKGGKPLSITTVRKSCGCTEVDYPKKEIPAGQVFKVKATYDAAQMGHFNKQIGLYTATAKEPLILTLKGVVVDEVKDFSGAYPFTLGDVLVEKNNIEFDDVNRGDRPVQKIHIMNNSGKPVQPVLMHLPPYLQAEVSPSTIMSGRSGVASITLDSHELRHFGLTQTNIYLGMFPGDKVSADKEISVSAVLLPGFNELSQKALHNAPQIKLSATKVDLGNIYGRKVKKAEIDIANTGHSILEISSLQMFTAGLKLSLNKTRILPGDIAKLKITADEKQLKSVKAAPRVLMITNDPKQAKVVITVNVK</sequence>
<comment type="caution">
    <text evidence="8">The sequence shown here is derived from an EMBL/GenBank/DDBJ whole genome shotgun (WGS) entry which is preliminary data.</text>
</comment>
<evidence type="ECO:0000256" key="4">
    <source>
        <dbReference type="ARBA" id="ARBA00023069"/>
    </source>
</evidence>
<feature type="domain" description="HYDIN/VesB/CFA65-like Ig-like" evidence="7">
    <location>
        <begin position="254"/>
        <end position="351"/>
    </location>
</feature>
<reference evidence="8 9" key="1">
    <citation type="submission" date="2013-08" db="EMBL/GenBank/DDBJ databases">
        <authorList>
            <person name="Weinstock G."/>
            <person name="Sodergren E."/>
            <person name="Wylie T."/>
            <person name="Fulton L."/>
            <person name="Fulton R."/>
            <person name="Fronick C."/>
            <person name="O'Laughlin M."/>
            <person name="Godfrey J."/>
            <person name="Miner T."/>
            <person name="Herter B."/>
            <person name="Appelbaum E."/>
            <person name="Cordes M."/>
            <person name="Lek S."/>
            <person name="Wollam A."/>
            <person name="Pepin K.H."/>
            <person name="Palsikar V.B."/>
            <person name="Mitreva M."/>
            <person name="Wilson R.K."/>
        </authorList>
    </citation>
    <scope>NUCLEOTIDE SEQUENCE [LARGE SCALE GENOMIC DNA]</scope>
    <source>
        <strain evidence="8 9">ATCC 15930</strain>
    </source>
</reference>
<dbReference type="InterPro" id="IPR011467">
    <property type="entry name" value="DUF1573"/>
</dbReference>
<dbReference type="Gene3D" id="2.60.40.10">
    <property type="entry name" value="Immunoglobulins"/>
    <property type="match status" value="2"/>
</dbReference>
<keyword evidence="6" id="KW-0732">Signal</keyword>
<dbReference type="PANTHER" id="PTHR37833">
    <property type="entry name" value="LIPOPROTEIN-RELATED"/>
    <property type="match status" value="1"/>
</dbReference>
<dbReference type="EMBL" id="JNGW01000090">
    <property type="protein sequence ID" value="KDR51828.1"/>
    <property type="molecule type" value="Genomic_DNA"/>
</dbReference>